<evidence type="ECO:0000313" key="4">
    <source>
        <dbReference type="Proteomes" id="UP000190961"/>
    </source>
</evidence>
<dbReference type="GO" id="GO:0004175">
    <property type="term" value="F:endopeptidase activity"/>
    <property type="evidence" value="ECO:0007669"/>
    <property type="project" value="UniProtKB-ARBA"/>
</dbReference>
<gene>
    <name evidence="3" type="ORF">SAMN05660236_2852</name>
</gene>
<feature type="transmembrane region" description="Helical" evidence="1">
    <location>
        <begin position="232"/>
        <end position="258"/>
    </location>
</feature>
<keyword evidence="1" id="KW-1133">Transmembrane helix</keyword>
<dbReference type="InterPro" id="IPR003675">
    <property type="entry name" value="Rce1/LyrA-like_dom"/>
</dbReference>
<dbReference type="PANTHER" id="PTHR36435:SF1">
    <property type="entry name" value="CAAX AMINO TERMINAL PROTEASE FAMILY PROTEIN"/>
    <property type="match status" value="1"/>
</dbReference>
<accession>A0A1T5LAR6</accession>
<feature type="transmembrane region" description="Helical" evidence="1">
    <location>
        <begin position="17"/>
        <end position="37"/>
    </location>
</feature>
<feature type="transmembrane region" description="Helical" evidence="1">
    <location>
        <begin position="176"/>
        <end position="194"/>
    </location>
</feature>
<evidence type="ECO:0000256" key="1">
    <source>
        <dbReference type="SAM" id="Phobius"/>
    </source>
</evidence>
<feature type="domain" description="CAAX prenyl protease 2/Lysostaphin resistance protein A-like" evidence="2">
    <location>
        <begin position="125"/>
        <end position="211"/>
    </location>
</feature>
<keyword evidence="1" id="KW-0812">Transmembrane</keyword>
<evidence type="ECO:0000259" key="2">
    <source>
        <dbReference type="Pfam" id="PF02517"/>
    </source>
</evidence>
<keyword evidence="1" id="KW-0472">Membrane</keyword>
<dbReference type="STRING" id="688867.SAMN05660236_2852"/>
<reference evidence="3 4" key="1">
    <citation type="submission" date="2017-02" db="EMBL/GenBank/DDBJ databases">
        <authorList>
            <person name="Peterson S.W."/>
        </authorList>
    </citation>
    <scope>NUCLEOTIDE SEQUENCE [LARGE SCALE GENOMIC DNA]</scope>
    <source>
        <strain evidence="3 4">DSM 25262</strain>
    </source>
</reference>
<organism evidence="3 4">
    <name type="scientific">Ohtaekwangia koreensis</name>
    <dbReference type="NCBI Taxonomy" id="688867"/>
    <lineage>
        <taxon>Bacteria</taxon>
        <taxon>Pseudomonadati</taxon>
        <taxon>Bacteroidota</taxon>
        <taxon>Cytophagia</taxon>
        <taxon>Cytophagales</taxon>
        <taxon>Fulvivirgaceae</taxon>
        <taxon>Ohtaekwangia</taxon>
    </lineage>
</organism>
<evidence type="ECO:0000313" key="3">
    <source>
        <dbReference type="EMBL" id="SKC73071.1"/>
    </source>
</evidence>
<dbReference type="EMBL" id="FUZU01000002">
    <property type="protein sequence ID" value="SKC73071.1"/>
    <property type="molecule type" value="Genomic_DNA"/>
</dbReference>
<name>A0A1T5LAR6_9BACT</name>
<dbReference type="OrthoDB" id="158986at2"/>
<keyword evidence="4" id="KW-1185">Reference proteome</keyword>
<feature type="transmembrane region" description="Helical" evidence="1">
    <location>
        <begin position="126"/>
        <end position="148"/>
    </location>
</feature>
<dbReference type="AlphaFoldDB" id="A0A1T5LAR6"/>
<dbReference type="GO" id="GO:0080120">
    <property type="term" value="P:CAAX-box protein maturation"/>
    <property type="evidence" value="ECO:0007669"/>
    <property type="project" value="UniProtKB-ARBA"/>
</dbReference>
<proteinExistence type="predicted"/>
<sequence>MTEENEISYYPSIKQSWGIVGISLLIMALFSFIYLVLNQYIDKSISFFIYYILSMGIIFWIAHKKKERVTGASIYNFNSSSFKNVILVSVAVISIQIGITTPLVSMIPMPDSFEKIFLEVSKRTDIFSFITIAIAAPIFEELIFRGVILDGLLKRYSPFQSIFISSVLFGVMHLNPWQFITALVIGMFSGWAYYNTRSLTLSILIHFVNNLAAFSSRYFLDTEALLDQSLTKLYGGLLSLIVFISGGIIVTVICLYFLRLEFKKAQIN</sequence>
<dbReference type="RefSeq" id="WP_079687425.1">
    <property type="nucleotide sequence ID" value="NZ_FUZU01000002.1"/>
</dbReference>
<feature type="transmembrane region" description="Helical" evidence="1">
    <location>
        <begin position="201"/>
        <end position="220"/>
    </location>
</feature>
<feature type="transmembrane region" description="Helical" evidence="1">
    <location>
        <begin position="44"/>
        <end position="62"/>
    </location>
</feature>
<dbReference type="Proteomes" id="UP000190961">
    <property type="component" value="Unassembled WGS sequence"/>
</dbReference>
<protein>
    <recommendedName>
        <fullName evidence="2">CAAX prenyl protease 2/Lysostaphin resistance protein A-like domain-containing protein</fullName>
    </recommendedName>
</protein>
<dbReference type="Pfam" id="PF02517">
    <property type="entry name" value="Rce1-like"/>
    <property type="match status" value="1"/>
</dbReference>
<feature type="transmembrane region" description="Helical" evidence="1">
    <location>
        <begin position="82"/>
        <end position="105"/>
    </location>
</feature>
<dbReference type="InterPro" id="IPR052710">
    <property type="entry name" value="CAAX_protease"/>
</dbReference>
<dbReference type="PANTHER" id="PTHR36435">
    <property type="entry name" value="SLR1288 PROTEIN"/>
    <property type="match status" value="1"/>
</dbReference>